<dbReference type="RefSeq" id="WP_017873580.1">
    <property type="nucleotide sequence ID" value="NZ_CP187957.1"/>
</dbReference>
<evidence type="ECO:0000313" key="1">
    <source>
        <dbReference type="EMBL" id="HGY40175.1"/>
    </source>
</evidence>
<proteinExistence type="predicted"/>
<reference evidence="1" key="1">
    <citation type="journal article" date="2020" name="mSystems">
        <title>Genome- and Community-Level Interaction Insights into Carbon Utilization and Element Cycling Functions of Hydrothermarchaeota in Hydrothermal Sediment.</title>
        <authorList>
            <person name="Zhou Z."/>
            <person name="Liu Y."/>
            <person name="Xu W."/>
            <person name="Pan J."/>
            <person name="Luo Z.H."/>
            <person name="Li M."/>
        </authorList>
    </citation>
    <scope>NUCLEOTIDE SEQUENCE [LARGE SCALE GENOMIC DNA]</scope>
    <source>
        <strain evidence="1">SpSt-82</strain>
    </source>
</reference>
<dbReference type="AlphaFoldDB" id="A0A7V4WL94"/>
<protein>
    <submittedName>
        <fullName evidence="1">Uncharacterized protein</fullName>
    </submittedName>
</protein>
<comment type="caution">
    <text evidence="1">The sequence shown here is derived from an EMBL/GenBank/DDBJ whole genome shotgun (WGS) entry which is preliminary data.</text>
</comment>
<name>A0A7V4WL94_9BACT</name>
<gene>
    <name evidence="1" type="ORF">ENW11_10275</name>
</gene>
<accession>A0A7V4WL94</accession>
<sequence length="114" mass="12842">MEKGTFAFEDWLKEIQEEVAKRNLSDALRTIAEKILERYGARVWFAEILGKRWSYVTGCGGEDPLPLRQIPLTPRFGLVAEKWECIPPSEGEAILAFLRELLAQTGTSSVKSEG</sequence>
<organism evidence="1">
    <name type="scientific">Candidatus Caldatribacterium saccharofermentans</name>
    <dbReference type="NCBI Taxonomy" id="1454753"/>
    <lineage>
        <taxon>Bacteria</taxon>
        <taxon>Pseudomonadati</taxon>
        <taxon>Atribacterota</taxon>
        <taxon>Atribacteria</taxon>
        <taxon>Atribacterales</taxon>
        <taxon>Candidatus Caldatribacteriaceae</taxon>
        <taxon>Candidatus Caldatribacterium</taxon>
    </lineage>
</organism>
<dbReference type="EMBL" id="DTIY01000076">
    <property type="protein sequence ID" value="HGY40175.1"/>
    <property type="molecule type" value="Genomic_DNA"/>
</dbReference>